<dbReference type="Gene3D" id="1.10.520.40">
    <property type="entry name" value="CRISPR-associated protein Cse2"/>
    <property type="match status" value="1"/>
</dbReference>
<dbReference type="RefSeq" id="WP_139081467.1">
    <property type="nucleotide sequence ID" value="NZ_VDFV01000010.1"/>
</dbReference>
<dbReference type="Proteomes" id="UP000305709">
    <property type="component" value="Unassembled WGS sequence"/>
</dbReference>
<sequence length="180" mass="19620">MSSLGQICLGWWKTELQADTGSARALRARLRRSDSAVDALSERAVIQLWEQLAAEAPALASAVRREPERLAVLVQVLATVKEHKPQQLMQLLGGDPPALSSLRFQRLLRSPDIASLGVALRRALPLAGEFCNVAQLAEDLLRCDEAVRTRWCFEYFGAAVPTPIKPVAEGSGPVQEEPVA</sequence>
<dbReference type="EMBL" id="VDFV01000010">
    <property type="protein sequence ID" value="TNC72037.1"/>
    <property type="molecule type" value="Genomic_DNA"/>
</dbReference>
<gene>
    <name evidence="1" type="primary">casB</name>
    <name evidence="1" type="ORF">FHG71_09920</name>
</gene>
<keyword evidence="2" id="KW-1185">Reference proteome</keyword>
<evidence type="ECO:0000313" key="1">
    <source>
        <dbReference type="EMBL" id="TNC72037.1"/>
    </source>
</evidence>
<dbReference type="OrthoDB" id="7279660at2"/>
<comment type="caution">
    <text evidence="1">The sequence shown here is derived from an EMBL/GenBank/DDBJ whole genome shotgun (WGS) entry which is preliminary data.</text>
</comment>
<proteinExistence type="predicted"/>
<dbReference type="InterPro" id="IPR038287">
    <property type="entry name" value="Cse2_sf"/>
</dbReference>
<dbReference type="AlphaFoldDB" id="A0A5C4NH71"/>
<dbReference type="NCBIfam" id="TIGR02548">
    <property type="entry name" value="casB_cse2"/>
    <property type="match status" value="1"/>
</dbReference>
<evidence type="ECO:0000313" key="2">
    <source>
        <dbReference type="Proteomes" id="UP000305709"/>
    </source>
</evidence>
<dbReference type="Pfam" id="PF09485">
    <property type="entry name" value="CRISPR_Cse2"/>
    <property type="match status" value="1"/>
</dbReference>
<accession>A0A5C4NH71</accession>
<reference evidence="1 2" key="1">
    <citation type="submission" date="2019-06" db="EMBL/GenBank/DDBJ databases">
        <authorList>
            <person name="Jiang L."/>
        </authorList>
    </citation>
    <scope>NUCLEOTIDE SEQUENCE [LARGE SCALE GENOMIC DNA]</scope>
    <source>
        <strain evidence="1 2">YIM 48858</strain>
    </source>
</reference>
<dbReference type="InterPro" id="IPR013382">
    <property type="entry name" value="CRISPR-assoc_prot_Cse2"/>
</dbReference>
<protein>
    <submittedName>
        <fullName evidence="1">Type I-E CRISPR-associated protein Cse2/CasB</fullName>
    </submittedName>
</protein>
<organism evidence="1 2">
    <name type="scientific">Rubellimicrobium roseum</name>
    <dbReference type="NCBI Taxonomy" id="687525"/>
    <lineage>
        <taxon>Bacteria</taxon>
        <taxon>Pseudomonadati</taxon>
        <taxon>Pseudomonadota</taxon>
        <taxon>Alphaproteobacteria</taxon>
        <taxon>Rhodobacterales</taxon>
        <taxon>Roseobacteraceae</taxon>
        <taxon>Rubellimicrobium</taxon>
    </lineage>
</organism>
<name>A0A5C4NH71_9RHOB</name>